<evidence type="ECO:0000313" key="1">
    <source>
        <dbReference type="EMBL" id="KAF6234648.1"/>
    </source>
</evidence>
<comment type="caution">
    <text evidence="1">The sequence shown here is derived from an EMBL/GenBank/DDBJ whole genome shotgun (WGS) entry which is preliminary data.</text>
</comment>
<dbReference type="InterPro" id="IPR008927">
    <property type="entry name" value="6-PGluconate_DH-like_C_sf"/>
</dbReference>
<dbReference type="InterPro" id="IPR013328">
    <property type="entry name" value="6PGD_dom2"/>
</dbReference>
<gene>
    <name evidence="1" type="ORF">HO173_007274</name>
</gene>
<proteinExistence type="predicted"/>
<dbReference type="Gene3D" id="1.10.1040.10">
    <property type="entry name" value="N-(1-d-carboxylethyl)-l-norvaline Dehydrogenase, domain 2"/>
    <property type="match status" value="1"/>
</dbReference>
<keyword evidence="2" id="KW-1185">Reference proteome</keyword>
<organism evidence="1 2">
    <name type="scientific">Letharia columbiana</name>
    <dbReference type="NCBI Taxonomy" id="112416"/>
    <lineage>
        <taxon>Eukaryota</taxon>
        <taxon>Fungi</taxon>
        <taxon>Dikarya</taxon>
        <taxon>Ascomycota</taxon>
        <taxon>Pezizomycotina</taxon>
        <taxon>Lecanoromycetes</taxon>
        <taxon>OSLEUM clade</taxon>
        <taxon>Lecanoromycetidae</taxon>
        <taxon>Lecanorales</taxon>
        <taxon>Lecanorineae</taxon>
        <taxon>Parmeliaceae</taxon>
        <taxon>Letharia</taxon>
    </lineage>
</organism>
<accession>A0A8H6FTV5</accession>
<dbReference type="EMBL" id="JACCJC010000029">
    <property type="protein sequence ID" value="KAF6234648.1"/>
    <property type="molecule type" value="Genomic_DNA"/>
</dbReference>
<reference evidence="1 2" key="1">
    <citation type="journal article" date="2020" name="Genomics">
        <title>Complete, high-quality genomes from long-read metagenomic sequencing of two wolf lichen thalli reveals enigmatic genome architecture.</title>
        <authorList>
            <person name="McKenzie S.K."/>
            <person name="Walston R.F."/>
            <person name="Allen J.L."/>
        </authorList>
    </citation>
    <scope>NUCLEOTIDE SEQUENCE [LARGE SCALE GENOMIC DNA]</scope>
    <source>
        <strain evidence="1">WasteWater2</strain>
    </source>
</reference>
<protein>
    <submittedName>
        <fullName evidence="1">Uncharacterized protein</fullName>
    </submittedName>
</protein>
<dbReference type="AlphaFoldDB" id="A0A8H6FTV5"/>
<name>A0A8H6FTV5_9LECA</name>
<dbReference type="Proteomes" id="UP000578531">
    <property type="component" value="Unassembled WGS sequence"/>
</dbReference>
<sequence>MRTYHSTVKARLHLGSRKERCMGSIWRSKPCRRRKLVCIPAGPALSVSHALTHLTGVIAQGVIDLSDEKHGQASLLKMIGNNMIMSTMETAAEVNVFTKKVGLGPANAQNMVEAFPKAAPAL</sequence>
<dbReference type="RefSeq" id="XP_037164039.1">
    <property type="nucleotide sequence ID" value="XM_037309178.1"/>
</dbReference>
<dbReference type="GeneID" id="59288931"/>
<dbReference type="OrthoDB" id="435038at2759"/>
<dbReference type="SUPFAM" id="SSF48179">
    <property type="entry name" value="6-phosphogluconate dehydrogenase C-terminal domain-like"/>
    <property type="match status" value="1"/>
</dbReference>
<evidence type="ECO:0000313" key="2">
    <source>
        <dbReference type="Proteomes" id="UP000578531"/>
    </source>
</evidence>